<dbReference type="AlphaFoldDB" id="A0AA86MK26"/>
<dbReference type="EMBL" id="CAKJVE010000001">
    <property type="protein sequence ID" value="CAG9701681.1"/>
    <property type="molecule type" value="Genomic_DNA"/>
</dbReference>
<comment type="caution">
    <text evidence="3">The sequence shown here is derived from an EMBL/GenBank/DDBJ whole genome shotgun (WGS) entry which is preliminary data.</text>
</comment>
<dbReference type="Gene3D" id="1.10.260.40">
    <property type="entry name" value="lambda repressor-like DNA-binding domains"/>
    <property type="match status" value="1"/>
</dbReference>
<dbReference type="Pfam" id="PF13274">
    <property type="entry name" value="SocA_Panacea"/>
    <property type="match status" value="1"/>
</dbReference>
<dbReference type="InterPro" id="IPR010982">
    <property type="entry name" value="Lambda_DNA-bd_dom_sf"/>
</dbReference>
<dbReference type="InterPro" id="IPR025272">
    <property type="entry name" value="SocA_Panacea"/>
</dbReference>
<dbReference type="Proteomes" id="UP000789738">
    <property type="component" value="Unassembled WGS sequence"/>
</dbReference>
<sequence>MRKNKFLEMQLKDLDIPFEIIDKKEVFCGRCNKRVEYTIEKHNFEVLIHNHLVKFVGKIAKCSECEEEVYPTNINDENLLVANNKYRELANIITINQIKLLLKKYNIGAAVLSKLLGWSEVTIQRYKEGRIPTKKYSDKLLRLLKDPKYMENIVESNKNIVTSVAYKKVRTALDSILESSIDMSNNKLISVTNYILKNEFSNKSLQKLLYFVQGFSLAFKEEPIFYEVPEAWIHGPVYRDIYNKYKDYGYEPIEKNLSNNFILEFEDKILIDSVLKYFGCFTPNKLEAITHSELPWIKNRTGLSNDEPSYQKISLDDMRSYFKDIKIKYHMVNYNDIKSYAIDQI</sequence>
<name>A0AA86MK26_9CLOT</name>
<evidence type="ECO:0000313" key="3">
    <source>
        <dbReference type="EMBL" id="CAG9701681.1"/>
    </source>
</evidence>
<gene>
    <name evidence="4" type="ORF">CNEO2_1550003</name>
    <name evidence="2" type="ORF">CNEO_10070</name>
    <name evidence="3" type="ORF">CNEO_10206</name>
</gene>
<proteinExistence type="predicted"/>
<reference evidence="4" key="2">
    <citation type="submission" date="2022-10" db="EMBL/GenBank/DDBJ databases">
        <authorList>
            <person name="Aires J."/>
            <person name="Mesa V."/>
        </authorList>
    </citation>
    <scope>NUCLEOTIDE SEQUENCE</scope>
    <source>
        <strain evidence="4">Clostridium neonatale JD116</strain>
    </source>
</reference>
<feature type="domain" description="Antitoxin SocA-like Panacea" evidence="1">
    <location>
        <begin position="205"/>
        <end position="296"/>
    </location>
</feature>
<dbReference type="EMBL" id="CAMTCP010000061">
    <property type="protein sequence ID" value="CAI3545210.1"/>
    <property type="molecule type" value="Genomic_DNA"/>
</dbReference>
<dbReference type="EMBL" id="CAKJVE010000001">
    <property type="protein sequence ID" value="CAG9701536.1"/>
    <property type="molecule type" value="Genomic_DNA"/>
</dbReference>
<dbReference type="RefSeq" id="WP_210887546.1">
    <property type="nucleotide sequence ID" value="NZ_CAKJVE010000001.1"/>
</dbReference>
<evidence type="ECO:0000313" key="4">
    <source>
        <dbReference type="EMBL" id="CAI3545210.1"/>
    </source>
</evidence>
<protein>
    <submittedName>
        <fullName evidence="4">DUF4065 domain-containing protein</fullName>
    </submittedName>
</protein>
<evidence type="ECO:0000313" key="5">
    <source>
        <dbReference type="Proteomes" id="UP000789738"/>
    </source>
</evidence>
<evidence type="ECO:0000259" key="1">
    <source>
        <dbReference type="Pfam" id="PF13274"/>
    </source>
</evidence>
<dbReference type="GO" id="GO:0003677">
    <property type="term" value="F:DNA binding"/>
    <property type="evidence" value="ECO:0007669"/>
    <property type="project" value="InterPro"/>
</dbReference>
<accession>A0AA86MK26</accession>
<organism evidence="3 5">
    <name type="scientific">Clostridium neonatale</name>
    <dbReference type="NCBI Taxonomy" id="137838"/>
    <lineage>
        <taxon>Bacteria</taxon>
        <taxon>Bacillati</taxon>
        <taxon>Bacillota</taxon>
        <taxon>Clostridia</taxon>
        <taxon>Eubacteriales</taxon>
        <taxon>Clostridiaceae</taxon>
        <taxon>Clostridium</taxon>
    </lineage>
</organism>
<evidence type="ECO:0000313" key="2">
    <source>
        <dbReference type="EMBL" id="CAG9701536.1"/>
    </source>
</evidence>
<reference evidence="3" key="1">
    <citation type="submission" date="2021-10" db="EMBL/GenBank/DDBJ databases">
        <authorList>
            <person name="Mesa V."/>
        </authorList>
    </citation>
    <scope>NUCLEOTIDE SEQUENCE</scope>
    <source>
        <strain evidence="3">CC3_PB</strain>
    </source>
</reference>
<dbReference type="Proteomes" id="UP001189143">
    <property type="component" value="Unassembled WGS sequence"/>
</dbReference>